<proteinExistence type="predicted"/>
<comment type="caution">
    <text evidence="1">The sequence shown here is derived from an EMBL/GenBank/DDBJ whole genome shotgun (WGS) entry which is preliminary data.</text>
</comment>
<dbReference type="AlphaFoldDB" id="K0SX37"/>
<name>K0SX37_THAOC</name>
<reference evidence="1 2" key="1">
    <citation type="journal article" date="2012" name="Genome Biol.">
        <title>Genome and low-iron response of an oceanic diatom adapted to chronic iron limitation.</title>
        <authorList>
            <person name="Lommer M."/>
            <person name="Specht M."/>
            <person name="Roy A.S."/>
            <person name="Kraemer L."/>
            <person name="Andreson R."/>
            <person name="Gutowska M.A."/>
            <person name="Wolf J."/>
            <person name="Bergner S.V."/>
            <person name="Schilhabel M.B."/>
            <person name="Klostermeier U.C."/>
            <person name="Beiko R.G."/>
            <person name="Rosenstiel P."/>
            <person name="Hippler M."/>
            <person name="Laroche J."/>
        </authorList>
    </citation>
    <scope>NUCLEOTIDE SEQUENCE [LARGE SCALE GENOMIC DNA]</scope>
    <source>
        <strain evidence="1 2">CCMP1005</strain>
    </source>
</reference>
<dbReference type="EMBL" id="AGNL01009955">
    <property type="protein sequence ID" value="EJK69519.1"/>
    <property type="molecule type" value="Genomic_DNA"/>
</dbReference>
<protein>
    <submittedName>
        <fullName evidence="1">Uncharacterized protein</fullName>
    </submittedName>
</protein>
<sequence>NKWGRVVDVATSKASLAQYKDQLQEGTGLAGHIADKSKHYAETIPAMANAVDWLSYTRDSFDIEPADNFGNFDKFCDIFSKKPSKTEAQRIERRNAVSMSFTSDTAKLQFEMYRFDEQGEFKAGDFGAVGSRSRRRKDAGYRFKLLPGEPRFVIEE</sequence>
<organism evidence="1 2">
    <name type="scientific">Thalassiosira oceanica</name>
    <name type="common">Marine diatom</name>
    <dbReference type="NCBI Taxonomy" id="159749"/>
    <lineage>
        <taxon>Eukaryota</taxon>
        <taxon>Sar</taxon>
        <taxon>Stramenopiles</taxon>
        <taxon>Ochrophyta</taxon>
        <taxon>Bacillariophyta</taxon>
        <taxon>Coscinodiscophyceae</taxon>
        <taxon>Thalassiosirophycidae</taxon>
        <taxon>Thalassiosirales</taxon>
        <taxon>Thalassiosiraceae</taxon>
        <taxon>Thalassiosira</taxon>
    </lineage>
</organism>
<feature type="non-terminal residue" evidence="1">
    <location>
        <position position="1"/>
    </location>
</feature>
<keyword evidence="2" id="KW-1185">Reference proteome</keyword>
<evidence type="ECO:0000313" key="1">
    <source>
        <dbReference type="EMBL" id="EJK69519.1"/>
    </source>
</evidence>
<gene>
    <name evidence="1" type="ORF">THAOC_09215</name>
</gene>
<accession>K0SX37</accession>
<dbReference type="Proteomes" id="UP000266841">
    <property type="component" value="Unassembled WGS sequence"/>
</dbReference>
<evidence type="ECO:0000313" key="2">
    <source>
        <dbReference type="Proteomes" id="UP000266841"/>
    </source>
</evidence>